<evidence type="ECO:0008006" key="4">
    <source>
        <dbReference type="Google" id="ProtNLM"/>
    </source>
</evidence>
<protein>
    <recommendedName>
        <fullName evidence="4">DUF975 domain-containing protein</fullName>
    </recommendedName>
</protein>
<organism evidence="2 3">
    <name type="scientific">Vagococcus martis</name>
    <dbReference type="NCBI Taxonomy" id="1768210"/>
    <lineage>
        <taxon>Bacteria</taxon>
        <taxon>Bacillati</taxon>
        <taxon>Bacillota</taxon>
        <taxon>Bacilli</taxon>
        <taxon>Lactobacillales</taxon>
        <taxon>Enterococcaceae</taxon>
        <taxon>Vagococcus</taxon>
    </lineage>
</organism>
<dbReference type="PANTHER" id="PTHR40076">
    <property type="entry name" value="MEMBRANE PROTEIN-RELATED"/>
    <property type="match status" value="1"/>
</dbReference>
<feature type="transmembrane region" description="Helical" evidence="1">
    <location>
        <begin position="164"/>
        <end position="189"/>
    </location>
</feature>
<gene>
    <name evidence="2" type="ORF">BW731_03115</name>
</gene>
<dbReference type="AlphaFoldDB" id="A0A1V4DFR8"/>
<dbReference type="Pfam" id="PF06161">
    <property type="entry name" value="DUF975"/>
    <property type="match status" value="1"/>
</dbReference>
<dbReference type="PANTHER" id="PTHR40076:SF1">
    <property type="entry name" value="MEMBRANE PROTEIN"/>
    <property type="match status" value="1"/>
</dbReference>
<keyword evidence="1" id="KW-0812">Transmembrane</keyword>
<sequence length="224" mass="25702">MATDNFDATDSDYGSAKEEIMWAEEYDDDSFSSNVSEVFASVTSIPFASPIMSFVMTFLTIGISFTFLDVIRKGREAELSFRQSFRLFNGNDFVPVLLINILTYIFRYLWSLLFIIPGIVKIYSYSQANFIYKDLAATRDTRSMGATSFITESRDLMNGHKERLFWLDVSFLGWYLLGLLTLGIGFLWINPYVNATKAAFYDDLSKGKFLEAVVEEDDEIWTNF</sequence>
<name>A0A1V4DFR8_9ENTE</name>
<keyword evidence="1" id="KW-0472">Membrane</keyword>
<dbReference type="Proteomes" id="UP000189970">
    <property type="component" value="Unassembled WGS sequence"/>
</dbReference>
<dbReference type="InterPro" id="IPR010380">
    <property type="entry name" value="DUF975"/>
</dbReference>
<evidence type="ECO:0000313" key="3">
    <source>
        <dbReference type="Proteomes" id="UP000189970"/>
    </source>
</evidence>
<feature type="transmembrane region" description="Helical" evidence="1">
    <location>
        <begin position="92"/>
        <end position="116"/>
    </location>
</feature>
<comment type="caution">
    <text evidence="2">The sequence shown here is derived from an EMBL/GenBank/DDBJ whole genome shotgun (WGS) entry which is preliminary data.</text>
</comment>
<dbReference type="EMBL" id="MVAB01000001">
    <property type="protein sequence ID" value="OPF87271.1"/>
    <property type="molecule type" value="Genomic_DNA"/>
</dbReference>
<evidence type="ECO:0000256" key="1">
    <source>
        <dbReference type="SAM" id="Phobius"/>
    </source>
</evidence>
<accession>A0A1V4DFR8</accession>
<keyword evidence="3" id="KW-1185">Reference proteome</keyword>
<feature type="transmembrane region" description="Helical" evidence="1">
    <location>
        <begin position="51"/>
        <end position="71"/>
    </location>
</feature>
<reference evidence="2 3" key="1">
    <citation type="submission" date="2017-02" db="EMBL/GenBank/DDBJ databases">
        <title>Vagococcus cremeus sp. nov., isolated from the small intestine of a marten, Martes flavigula.</title>
        <authorList>
            <person name="Tak E.J."/>
            <person name="Bae J.-W."/>
        </authorList>
    </citation>
    <scope>NUCLEOTIDE SEQUENCE [LARGE SCALE GENOMIC DNA]</scope>
    <source>
        <strain evidence="2 3">D7T301</strain>
    </source>
</reference>
<keyword evidence="1" id="KW-1133">Transmembrane helix</keyword>
<evidence type="ECO:0000313" key="2">
    <source>
        <dbReference type="EMBL" id="OPF87271.1"/>
    </source>
</evidence>
<proteinExistence type="predicted"/>
<dbReference type="RefSeq" id="WP_158080144.1">
    <property type="nucleotide sequence ID" value="NZ_MVAB01000001.1"/>
</dbReference>